<feature type="domain" description="Cyclic nucleotide-binding" evidence="1">
    <location>
        <begin position="10"/>
        <end position="112"/>
    </location>
</feature>
<sequence length="189" mass="22244">MNELRQYIKTYFGVTNEDMDSISHLFKENTLQKGEFFTEKDNYCHQLSFVRSGYLRIFSETEHKEVTQWISTQGYFVTDLSSLIFNTPSRFNIQALTDCNLYSIEKSDYLNLGEHVSKWDKLEKLFIAKCFVTLENRVFNHLSKSAEERYLDLFAENPALFNQIPLQYLASMLGMTPETLSRIRKKKIS</sequence>
<dbReference type="SUPFAM" id="SSF51206">
    <property type="entry name" value="cAMP-binding domain-like"/>
    <property type="match status" value="1"/>
</dbReference>
<gene>
    <name evidence="2" type="ORF">ACFSJT_14365</name>
</gene>
<dbReference type="PROSITE" id="PS50042">
    <property type="entry name" value="CNMP_BINDING_3"/>
    <property type="match status" value="1"/>
</dbReference>
<dbReference type="InterPro" id="IPR000595">
    <property type="entry name" value="cNMP-bd_dom"/>
</dbReference>
<evidence type="ECO:0000313" key="3">
    <source>
        <dbReference type="Proteomes" id="UP001597344"/>
    </source>
</evidence>
<dbReference type="Pfam" id="PF00027">
    <property type="entry name" value="cNMP_binding"/>
    <property type="match status" value="1"/>
</dbReference>
<name>A0ABW5B1D6_9FLAO</name>
<accession>A0ABW5B1D6</accession>
<reference evidence="3" key="1">
    <citation type="journal article" date="2019" name="Int. J. Syst. Evol. Microbiol.">
        <title>The Global Catalogue of Microorganisms (GCM) 10K type strain sequencing project: providing services to taxonomists for standard genome sequencing and annotation.</title>
        <authorList>
            <consortium name="The Broad Institute Genomics Platform"/>
            <consortium name="The Broad Institute Genome Sequencing Center for Infectious Disease"/>
            <person name="Wu L."/>
            <person name="Ma J."/>
        </authorList>
    </citation>
    <scope>NUCLEOTIDE SEQUENCE [LARGE SCALE GENOMIC DNA]</scope>
    <source>
        <strain evidence="3">DT92</strain>
    </source>
</reference>
<dbReference type="InterPro" id="IPR014710">
    <property type="entry name" value="RmlC-like_jellyroll"/>
</dbReference>
<dbReference type="Gene3D" id="2.60.120.10">
    <property type="entry name" value="Jelly Rolls"/>
    <property type="match status" value="1"/>
</dbReference>
<comment type="caution">
    <text evidence="2">The sequence shown here is derived from an EMBL/GenBank/DDBJ whole genome shotgun (WGS) entry which is preliminary data.</text>
</comment>
<dbReference type="CDD" id="cd00038">
    <property type="entry name" value="CAP_ED"/>
    <property type="match status" value="1"/>
</dbReference>
<keyword evidence="3" id="KW-1185">Reference proteome</keyword>
<dbReference type="RefSeq" id="WP_378320985.1">
    <property type="nucleotide sequence ID" value="NZ_JBHUHY010000015.1"/>
</dbReference>
<protein>
    <submittedName>
        <fullName evidence="2">Crp/Fnr family transcriptional regulator</fullName>
    </submittedName>
</protein>
<dbReference type="InterPro" id="IPR018490">
    <property type="entry name" value="cNMP-bd_dom_sf"/>
</dbReference>
<dbReference type="Proteomes" id="UP001597344">
    <property type="component" value="Unassembled WGS sequence"/>
</dbReference>
<evidence type="ECO:0000259" key="1">
    <source>
        <dbReference type="PROSITE" id="PS50042"/>
    </source>
</evidence>
<dbReference type="EMBL" id="JBHUHY010000015">
    <property type="protein sequence ID" value="MFD2187982.1"/>
    <property type="molecule type" value="Genomic_DNA"/>
</dbReference>
<organism evidence="2 3">
    <name type="scientific">Aquimarina celericrescens</name>
    <dbReference type="NCBI Taxonomy" id="1964542"/>
    <lineage>
        <taxon>Bacteria</taxon>
        <taxon>Pseudomonadati</taxon>
        <taxon>Bacteroidota</taxon>
        <taxon>Flavobacteriia</taxon>
        <taxon>Flavobacteriales</taxon>
        <taxon>Flavobacteriaceae</taxon>
        <taxon>Aquimarina</taxon>
    </lineage>
</organism>
<evidence type="ECO:0000313" key="2">
    <source>
        <dbReference type="EMBL" id="MFD2187982.1"/>
    </source>
</evidence>
<proteinExistence type="predicted"/>